<sequence length="420" mass="44849">MIIRRYARAAAAITAAGLLAACSAAADTPDAPPTGDEAAEISGDITFRTFPISPEVRANADEDFWKSQVDAFMDEYPNIKVTNEVLPWADRDTALSSAIAGGVAPDIVYMIPNEIVQYQAQGALAPLQDFLVTDGYYENALKYGNIDGNQYSAPILMSVVPTVCNGPLLEQVGMDVPKTWDDLLALGEAAKAKGLYATQLGFKPNDAMDMGFLPYVQQAGGSTFDEEGNPTLDSPEVLEAVKFLRTLADEGYIDVDDSVTAVPTEQSGIAEGTVVCEMSQGAGIMKPYWGDDRVVGPPLENVTSAGYGTIGSFTLLEGSDQKEAAAVFLNWITQPEQLTAIHDFSLFYPPKESAELTMEEGSPEAEAGKYLDVVTPGVQHPKAREVNSVIIAEMQSVLLGQKSPEDAVADMQAQAEDIVG</sequence>
<keyword evidence="2" id="KW-0762">Sugar transport</keyword>
<dbReference type="PANTHER" id="PTHR43649:SF30">
    <property type="entry name" value="ABC TRANSPORTER SUBSTRATE-BINDING PROTEIN"/>
    <property type="match status" value="1"/>
</dbReference>
<name>A0A1G9HGK6_9ACTN</name>
<evidence type="ECO:0000313" key="2">
    <source>
        <dbReference type="EMBL" id="SDL12027.1"/>
    </source>
</evidence>
<feature type="chain" id="PRO_5011569331" evidence="1">
    <location>
        <begin position="27"/>
        <end position="420"/>
    </location>
</feature>
<dbReference type="OrthoDB" id="4289620at2"/>
<dbReference type="Gene3D" id="3.40.190.10">
    <property type="entry name" value="Periplasmic binding protein-like II"/>
    <property type="match status" value="1"/>
</dbReference>
<dbReference type="PROSITE" id="PS51257">
    <property type="entry name" value="PROKAR_LIPOPROTEIN"/>
    <property type="match status" value="1"/>
</dbReference>
<protein>
    <submittedName>
        <fullName evidence="2">Multiple sugar transport system substrate-binding protein</fullName>
    </submittedName>
</protein>
<evidence type="ECO:0000313" key="3">
    <source>
        <dbReference type="Proteomes" id="UP000199475"/>
    </source>
</evidence>
<proteinExistence type="predicted"/>
<dbReference type="InterPro" id="IPR050490">
    <property type="entry name" value="Bact_solute-bd_prot1"/>
</dbReference>
<dbReference type="SUPFAM" id="SSF53850">
    <property type="entry name" value="Periplasmic binding protein-like II"/>
    <property type="match status" value="1"/>
</dbReference>
<dbReference type="EMBL" id="FNGP01000001">
    <property type="protein sequence ID" value="SDL12027.1"/>
    <property type="molecule type" value="Genomic_DNA"/>
</dbReference>
<gene>
    <name evidence="2" type="ORF">SAMN04488242_0295</name>
</gene>
<dbReference type="Pfam" id="PF01547">
    <property type="entry name" value="SBP_bac_1"/>
    <property type="match status" value="1"/>
</dbReference>
<keyword evidence="1" id="KW-0732">Signal</keyword>
<feature type="signal peptide" evidence="1">
    <location>
        <begin position="1"/>
        <end position="26"/>
    </location>
</feature>
<keyword evidence="2" id="KW-0813">Transport</keyword>
<organism evidence="2 3">
    <name type="scientific">Tessaracoccus oleiagri</name>
    <dbReference type="NCBI Taxonomy" id="686624"/>
    <lineage>
        <taxon>Bacteria</taxon>
        <taxon>Bacillati</taxon>
        <taxon>Actinomycetota</taxon>
        <taxon>Actinomycetes</taxon>
        <taxon>Propionibacteriales</taxon>
        <taxon>Propionibacteriaceae</taxon>
        <taxon>Tessaracoccus</taxon>
    </lineage>
</organism>
<dbReference type="RefSeq" id="WP_093248285.1">
    <property type="nucleotide sequence ID" value="NZ_FNGP01000001.1"/>
</dbReference>
<keyword evidence="3" id="KW-1185">Reference proteome</keyword>
<reference evidence="2 3" key="1">
    <citation type="submission" date="2016-10" db="EMBL/GenBank/DDBJ databases">
        <authorList>
            <person name="de Groot N.N."/>
        </authorList>
    </citation>
    <scope>NUCLEOTIDE SEQUENCE [LARGE SCALE GENOMIC DNA]</scope>
    <source>
        <strain evidence="2 3">CGMCC 1.9159</strain>
    </source>
</reference>
<dbReference type="PANTHER" id="PTHR43649">
    <property type="entry name" value="ARABINOSE-BINDING PROTEIN-RELATED"/>
    <property type="match status" value="1"/>
</dbReference>
<accession>A0A1G9HGK6</accession>
<dbReference type="STRING" id="686624.SAMN04488242_0295"/>
<dbReference type="InterPro" id="IPR006059">
    <property type="entry name" value="SBP"/>
</dbReference>
<dbReference type="Proteomes" id="UP000199475">
    <property type="component" value="Unassembled WGS sequence"/>
</dbReference>
<evidence type="ECO:0000256" key="1">
    <source>
        <dbReference type="SAM" id="SignalP"/>
    </source>
</evidence>
<dbReference type="AlphaFoldDB" id="A0A1G9HGK6"/>